<protein>
    <submittedName>
        <fullName evidence="1">Uncharacterized protein</fullName>
    </submittedName>
</protein>
<accession>A0A6J5N258</accession>
<organism evidence="1">
    <name type="scientific">uncultured Caudovirales phage</name>
    <dbReference type="NCBI Taxonomy" id="2100421"/>
    <lineage>
        <taxon>Viruses</taxon>
        <taxon>Duplodnaviria</taxon>
        <taxon>Heunggongvirae</taxon>
        <taxon>Uroviricota</taxon>
        <taxon>Caudoviricetes</taxon>
        <taxon>Peduoviridae</taxon>
        <taxon>Maltschvirus</taxon>
        <taxon>Maltschvirus maltsch</taxon>
    </lineage>
</organism>
<evidence type="ECO:0000313" key="1">
    <source>
        <dbReference type="EMBL" id="CAB4151353.1"/>
    </source>
</evidence>
<sequence>MAYLYRELVINWISCVFSMVSNKEIFDQFTNKIIPELKKVSGSLGSTMYAENTENSLTIYASPFISVLWKGRKPTSFGAKSGTPTLQQAILSWIKKKGITGKANSQGNVPTEEQLSWGISKSIHMHGTKLYQQGGKQNIFEPILTSNRIDNLLNLIGQRYYVQITNIIVK</sequence>
<dbReference type="EMBL" id="LR796559">
    <property type="protein sequence ID" value="CAB4151353.1"/>
    <property type="molecule type" value="Genomic_DNA"/>
</dbReference>
<proteinExistence type="predicted"/>
<gene>
    <name evidence="1" type="ORF">UFOVP598_15</name>
</gene>
<name>A0A6J5N258_9CAUD</name>
<reference evidence="1" key="1">
    <citation type="submission" date="2020-04" db="EMBL/GenBank/DDBJ databases">
        <authorList>
            <person name="Chiriac C."/>
            <person name="Salcher M."/>
            <person name="Ghai R."/>
            <person name="Kavagutti S V."/>
        </authorList>
    </citation>
    <scope>NUCLEOTIDE SEQUENCE</scope>
</reference>